<evidence type="ECO:0000313" key="1">
    <source>
        <dbReference type="EMBL" id="CAG8664571.1"/>
    </source>
</evidence>
<organism evidence="1 2">
    <name type="scientific">Racocetra persica</name>
    <dbReference type="NCBI Taxonomy" id="160502"/>
    <lineage>
        <taxon>Eukaryota</taxon>
        <taxon>Fungi</taxon>
        <taxon>Fungi incertae sedis</taxon>
        <taxon>Mucoromycota</taxon>
        <taxon>Glomeromycotina</taxon>
        <taxon>Glomeromycetes</taxon>
        <taxon>Diversisporales</taxon>
        <taxon>Gigasporaceae</taxon>
        <taxon>Racocetra</taxon>
    </lineage>
</organism>
<accession>A0ACA9NPW9</accession>
<proteinExistence type="predicted"/>
<protein>
    <submittedName>
        <fullName evidence="1">17205_t:CDS:1</fullName>
    </submittedName>
</protein>
<evidence type="ECO:0000313" key="2">
    <source>
        <dbReference type="Proteomes" id="UP000789920"/>
    </source>
</evidence>
<name>A0ACA9NPW9_9GLOM</name>
<dbReference type="Proteomes" id="UP000789920">
    <property type="component" value="Unassembled WGS sequence"/>
</dbReference>
<keyword evidence="2" id="KW-1185">Reference proteome</keyword>
<comment type="caution">
    <text evidence="1">The sequence shown here is derived from an EMBL/GenBank/DDBJ whole genome shotgun (WGS) entry which is preliminary data.</text>
</comment>
<feature type="non-terminal residue" evidence="1">
    <location>
        <position position="1"/>
    </location>
</feature>
<gene>
    <name evidence="1" type="ORF">RPERSI_LOCUS8411</name>
</gene>
<sequence>YGSNASATTTLSIVNRVIDGILNFVFEVAAIAFAEKSFNIETDKEDFGSRVVYMIKQDGVALLVLIIDFVALCLAGFILLGIFWGFILIGERFSKCCESDFLENFFKRKTKEQQVA</sequence>
<reference evidence="1" key="1">
    <citation type="submission" date="2021-06" db="EMBL/GenBank/DDBJ databases">
        <authorList>
            <person name="Kallberg Y."/>
            <person name="Tangrot J."/>
            <person name="Rosling A."/>
        </authorList>
    </citation>
    <scope>NUCLEOTIDE SEQUENCE</scope>
    <source>
        <strain evidence="1">MA461A</strain>
    </source>
</reference>
<dbReference type="EMBL" id="CAJVQC010015199">
    <property type="protein sequence ID" value="CAG8664571.1"/>
    <property type="molecule type" value="Genomic_DNA"/>
</dbReference>